<reference evidence="3" key="2">
    <citation type="submission" date="2025-08" db="UniProtKB">
        <authorList>
            <consortium name="Ensembl"/>
        </authorList>
    </citation>
    <scope>IDENTIFICATION</scope>
</reference>
<feature type="compositionally biased region" description="Basic and acidic residues" evidence="1">
    <location>
        <begin position="149"/>
        <end position="159"/>
    </location>
</feature>
<dbReference type="InterPro" id="IPR052303">
    <property type="entry name" value="CEFIP"/>
</dbReference>
<feature type="compositionally biased region" description="Basic and acidic residues" evidence="1">
    <location>
        <begin position="750"/>
        <end position="764"/>
    </location>
</feature>
<dbReference type="Pfam" id="PF15232">
    <property type="entry name" value="DUF4585"/>
    <property type="match status" value="1"/>
</dbReference>
<dbReference type="GeneTree" id="ENSGT00730000111645"/>
<feature type="region of interest" description="Disordered" evidence="1">
    <location>
        <begin position="1"/>
        <end position="36"/>
    </location>
</feature>
<feature type="region of interest" description="Disordered" evidence="1">
    <location>
        <begin position="1322"/>
        <end position="1355"/>
    </location>
</feature>
<feature type="compositionally biased region" description="Basic and acidic residues" evidence="1">
    <location>
        <begin position="639"/>
        <end position="660"/>
    </location>
</feature>
<feature type="region of interest" description="Disordered" evidence="1">
    <location>
        <begin position="957"/>
        <end position="984"/>
    </location>
</feature>
<feature type="domain" description="DUF4585" evidence="2">
    <location>
        <begin position="1224"/>
        <end position="1302"/>
    </location>
</feature>
<sequence length="1399" mass="153307">METMDASEKNLTHPKDTDVLKKRIPDSKDTTGTEDESKYVEFNDLLDLDTDGTKTVNVSVTSEGSQMAIDAGNWESSAEEETAGYGDKASKMTDHINSDTFKEDIVAKKCAKGYLSGFLGTACCSKVPILNENIMASTESQRAVGNGAHTRDFTPKEDAENTPVDEQNDNEDLQYTDMLSEQSESGDDVSLVLFGDCDDCAPCSWKDESHYITSHEIQLSELSDHDVDYDMEQGWDDNQVYSFVDYAAFDGDGTTAGREERVKSNQGLANRGPAVSTKMESDIGDGDKCAISEKGLSKNQKNIAGQIHLSIKTTSGVINKPSNVQENQNNIYCAKHAADMSRYVFRGTGDANTEKYCDSAKCCIASPGRLHFGGKLKGKDVNDYSSGASSAFSDLDDADKEVRNLTARAFKSLAYPYFDAINFSTSSESSTSELGVNRWSTCVDLKYGNMNMYQRQGPNKGFNTSSTSSSEIAKVKDNKGYKGLVLANTNPHTNKLFALNGALSGHYNPSSAAKKCEFTGEFGQGHSGIITITGTLNVCCNVTSGMSGSERRSKCAKNSTGSRSTDEVTNALPSGQGSENRKQPCNAGETMEDTHKKATLASSLLKNVISKKMQFEQERKMERGEISEPYHAPSPFLKQEPEITHRERERTTPKESKDFQRQNSKYSEASSDLTIVCVDELGDLVDTSSCDAKDDCRRQDSLIIAPETNSESTNEVGIDTKIGAFEASKSTLLRSQNSAFRSWRDGELEFQKEHKNDKTPDEKPSSSTDNQGETDLYTDPGNSKLTKMTHLLVPNIQLLLSNEIEVSKPLPTMNYLTHPRSIVTSTSPEIKISLRSVKENKGDPFNVAKLVPPNIGCNSVKLIKPGDEPRCQALATALKGESSEKLPHFMVRDIRNHRAKLQTPIHKVRDVRKLVKSSYHFVSLDNNVTNGKQSVNQTENSTFKLNEDSFEVFRSSPQQEAAKSGNRRSSGRVPLGNTKQLKGDSSECPIGLLIETSTASIRHEKTLDIGDKTKPESKLSNLAAFEKLHDAVKTMEQLYVFDRNEWKRKSKPPSILSDSHALSLISSKEDGSEKEGRNVASEGAMESSRERERANSMEADRPVQFSRASAEPENCLTIPVKSHDTSAKQAAVSAGGGYENTAIYTFATTGIKTQTQTASPPGHGGARKQEETRKSPQKRSTIVMNTRAQDTLTAMIYQMPMAQSMASAQLQMYCFSPAMAPHAVPHTQRKMLFDPSTGNYYLVDTPVQPATCRLFDPETGQYVEVPISQQPMSPMPMSMPQMPPVPISMPISPLALSPRSYPTYTIYPGFMPAIPGIPPLIPTRMRSQLSMPSEQEDSGDKGGSSQPDYMGSPAAGTARCPGVLQWKQPVISITSQQGPCIIAPPSFDGTTMSFVVERR</sequence>
<feature type="region of interest" description="Disordered" evidence="1">
    <location>
        <begin position="140"/>
        <end position="170"/>
    </location>
</feature>
<protein>
    <recommendedName>
        <fullName evidence="2">DUF4585 domain-containing protein</fullName>
    </recommendedName>
</protein>
<dbReference type="PANTHER" id="PTHR33775">
    <property type="entry name" value="CARDIAC-ENRICHED FHL2-INTERACTING PROTEIN-RELATED"/>
    <property type="match status" value="1"/>
</dbReference>
<reference evidence="3" key="1">
    <citation type="submission" date="2020-07" db="EMBL/GenBank/DDBJ databases">
        <title>A long reads based de novo assembly of the rainbow trout Arlee double haploid line genome.</title>
        <authorList>
            <person name="Gao G."/>
            <person name="Palti Y."/>
        </authorList>
    </citation>
    <scope>NUCLEOTIDE SEQUENCE [LARGE SCALE GENOMIC DNA]</scope>
</reference>
<evidence type="ECO:0000313" key="4">
    <source>
        <dbReference type="Proteomes" id="UP000694395"/>
    </source>
</evidence>
<feature type="compositionally biased region" description="Basic and acidic residues" evidence="1">
    <location>
        <begin position="1087"/>
        <end position="1101"/>
    </location>
</feature>
<dbReference type="Ensembl" id="ENSOMYT00000066873.2">
    <property type="protein sequence ID" value="ENSOMYP00000061422.2"/>
    <property type="gene ID" value="ENSOMYG00000028405.2"/>
</dbReference>
<feature type="region of interest" description="Disordered" evidence="1">
    <location>
        <begin position="1154"/>
        <end position="1180"/>
    </location>
</feature>
<dbReference type="PANTHER" id="PTHR33775:SF4">
    <property type="entry name" value="CHROMOSOME 4 OPEN READING FRAME 54"/>
    <property type="match status" value="1"/>
</dbReference>
<accession>A0A8C7S4I7</accession>
<dbReference type="InterPro" id="IPR027838">
    <property type="entry name" value="DUF4585"/>
</dbReference>
<evidence type="ECO:0000259" key="2">
    <source>
        <dbReference type="Pfam" id="PF15232"/>
    </source>
</evidence>
<organism evidence="3 4">
    <name type="scientific">Oncorhynchus mykiss</name>
    <name type="common">Rainbow trout</name>
    <name type="synonym">Salmo gairdneri</name>
    <dbReference type="NCBI Taxonomy" id="8022"/>
    <lineage>
        <taxon>Eukaryota</taxon>
        <taxon>Metazoa</taxon>
        <taxon>Chordata</taxon>
        <taxon>Craniata</taxon>
        <taxon>Vertebrata</taxon>
        <taxon>Euteleostomi</taxon>
        <taxon>Actinopterygii</taxon>
        <taxon>Neopterygii</taxon>
        <taxon>Teleostei</taxon>
        <taxon>Protacanthopterygii</taxon>
        <taxon>Salmoniformes</taxon>
        <taxon>Salmonidae</taxon>
        <taxon>Salmoninae</taxon>
        <taxon>Oncorhynchus</taxon>
    </lineage>
</organism>
<dbReference type="Proteomes" id="UP000694395">
    <property type="component" value="Chromosome 21"/>
</dbReference>
<feature type="region of interest" description="Disordered" evidence="1">
    <location>
        <begin position="1049"/>
        <end position="1111"/>
    </location>
</feature>
<feature type="compositionally biased region" description="Polar residues" evidence="1">
    <location>
        <begin position="556"/>
        <end position="578"/>
    </location>
</feature>
<feature type="region of interest" description="Disordered" evidence="1">
    <location>
        <begin position="256"/>
        <end position="283"/>
    </location>
</feature>
<feature type="compositionally biased region" description="Basic and acidic residues" evidence="1">
    <location>
        <begin position="619"/>
        <end position="628"/>
    </location>
</feature>
<feature type="region of interest" description="Disordered" evidence="1">
    <location>
        <begin position="619"/>
        <end position="665"/>
    </location>
</feature>
<evidence type="ECO:0000313" key="3">
    <source>
        <dbReference type="Ensembl" id="ENSOMYP00000061422.2"/>
    </source>
</evidence>
<feature type="region of interest" description="Disordered" evidence="1">
    <location>
        <begin position="750"/>
        <end position="782"/>
    </location>
</feature>
<proteinExistence type="predicted"/>
<evidence type="ECO:0000256" key="1">
    <source>
        <dbReference type="SAM" id="MobiDB-lite"/>
    </source>
</evidence>
<name>A0A8C7S4I7_ONCMY</name>
<keyword evidence="4" id="KW-1185">Reference proteome</keyword>
<reference evidence="3" key="3">
    <citation type="submission" date="2025-09" db="UniProtKB">
        <authorList>
            <consortium name="Ensembl"/>
        </authorList>
    </citation>
    <scope>IDENTIFICATION</scope>
</reference>
<feature type="compositionally biased region" description="Basic and acidic residues" evidence="1">
    <location>
        <begin position="1067"/>
        <end position="1077"/>
    </location>
</feature>
<feature type="region of interest" description="Disordered" evidence="1">
    <location>
        <begin position="545"/>
        <end position="594"/>
    </location>
</feature>